<reference evidence="1 2" key="1">
    <citation type="submission" date="2018-06" db="EMBL/GenBank/DDBJ databases">
        <authorList>
            <consortium name="Pathogen Informatics"/>
            <person name="Doyle S."/>
        </authorList>
    </citation>
    <scope>NUCLEOTIDE SEQUENCE [LARGE SCALE GENOMIC DNA]</scope>
    <source>
        <strain evidence="1 2">NCTC10801</strain>
    </source>
</reference>
<accession>A0A380U193</accession>
<name>A0A380U193_9PAST</name>
<evidence type="ECO:0000313" key="2">
    <source>
        <dbReference type="Proteomes" id="UP000254649"/>
    </source>
</evidence>
<organism evidence="1 2">
    <name type="scientific">[Actinobacillus] rossii</name>
    <dbReference type="NCBI Taxonomy" id="123820"/>
    <lineage>
        <taxon>Bacteria</taxon>
        <taxon>Pseudomonadati</taxon>
        <taxon>Pseudomonadota</taxon>
        <taxon>Gammaproteobacteria</taxon>
        <taxon>Pasteurellales</taxon>
        <taxon>Pasteurellaceae</taxon>
    </lineage>
</organism>
<dbReference type="AlphaFoldDB" id="A0A380U193"/>
<dbReference type="Proteomes" id="UP000254649">
    <property type="component" value="Unassembled WGS sequence"/>
</dbReference>
<keyword evidence="2" id="KW-1185">Reference proteome</keyword>
<dbReference type="EMBL" id="UFRQ01000003">
    <property type="protein sequence ID" value="SUT94787.1"/>
    <property type="molecule type" value="Genomic_DNA"/>
</dbReference>
<dbReference type="OrthoDB" id="7278101at2"/>
<protein>
    <submittedName>
        <fullName evidence="1">Uncharacterized protein</fullName>
    </submittedName>
</protein>
<gene>
    <name evidence="1" type="ORF">NCTC10801_02302</name>
</gene>
<proteinExistence type="predicted"/>
<evidence type="ECO:0000313" key="1">
    <source>
        <dbReference type="EMBL" id="SUT94787.1"/>
    </source>
</evidence>
<sequence>MPEQAIQRLNHEQTEVIRITGEQAALPGTMWRFLAMDDPTVNYILFRDVDSVISQREAKAVKEWIASGQRFHTIRDSGSHTELILAGLWGAKSGSVPNMFEKMKAYMEQNPKRPRFSDQFFLRDCVWPYVRQDVYASDRLFGFMNAQPIPDEEFFNFDITHIGCDEGCSQFTIKTTNPDELKVGMQVM</sequence>